<dbReference type="Proteomes" id="UP000472261">
    <property type="component" value="Unplaced"/>
</dbReference>
<sequence length="122" mass="13205">MAAGLSDLRGFLQPSRFCDSTHTRPAACPFQSLVLMQLLLKAHSPLPAGMLEALQQKQQAMCLQCTLDHHAPRTLPSPCHAPQHDASWSHAGDARNLLQGGRAAAQPQRCQPPSLLQALVQI</sequence>
<accession>A0A669PHQ6</accession>
<name>A0A669PHQ6_PHACC</name>
<dbReference type="AlphaFoldDB" id="A0A669PHQ6"/>
<keyword evidence="2" id="KW-1185">Reference proteome</keyword>
<proteinExistence type="predicted"/>
<protein>
    <submittedName>
        <fullName evidence="1">Uncharacterized protein</fullName>
    </submittedName>
</protein>
<evidence type="ECO:0000313" key="2">
    <source>
        <dbReference type="Proteomes" id="UP000472261"/>
    </source>
</evidence>
<reference evidence="1" key="2">
    <citation type="submission" date="2025-09" db="UniProtKB">
        <authorList>
            <consortium name="Ensembl"/>
        </authorList>
    </citation>
    <scope>IDENTIFICATION</scope>
</reference>
<dbReference type="Ensembl" id="ENSPCLT00000010374.1">
    <property type="protein sequence ID" value="ENSPCLP00000007574.1"/>
    <property type="gene ID" value="ENSPCLG00000006322.1"/>
</dbReference>
<organism evidence="1 2">
    <name type="scientific">Phasianus colchicus</name>
    <name type="common">Common pheasant</name>
    <dbReference type="NCBI Taxonomy" id="9054"/>
    <lineage>
        <taxon>Eukaryota</taxon>
        <taxon>Metazoa</taxon>
        <taxon>Chordata</taxon>
        <taxon>Craniata</taxon>
        <taxon>Vertebrata</taxon>
        <taxon>Euteleostomi</taxon>
        <taxon>Archelosauria</taxon>
        <taxon>Archosauria</taxon>
        <taxon>Dinosauria</taxon>
        <taxon>Saurischia</taxon>
        <taxon>Theropoda</taxon>
        <taxon>Coelurosauria</taxon>
        <taxon>Aves</taxon>
        <taxon>Neognathae</taxon>
        <taxon>Galloanserae</taxon>
        <taxon>Galliformes</taxon>
        <taxon>Phasianidae</taxon>
        <taxon>Phasianinae</taxon>
        <taxon>Phasianus</taxon>
    </lineage>
</organism>
<evidence type="ECO:0000313" key="1">
    <source>
        <dbReference type="Ensembl" id="ENSPCLP00000007574.1"/>
    </source>
</evidence>
<reference evidence="1" key="1">
    <citation type="submission" date="2025-08" db="UniProtKB">
        <authorList>
            <consortium name="Ensembl"/>
        </authorList>
    </citation>
    <scope>IDENTIFICATION</scope>
</reference>